<dbReference type="AlphaFoldDB" id="A0A501W975"/>
<proteinExistence type="predicted"/>
<dbReference type="OrthoDB" id="1550511at2"/>
<protein>
    <submittedName>
        <fullName evidence="1">Uncharacterized protein</fullName>
    </submittedName>
</protein>
<dbReference type="EMBL" id="VFRQ01000007">
    <property type="protein sequence ID" value="TPE43347.1"/>
    <property type="molecule type" value="Genomic_DNA"/>
</dbReference>
<gene>
    <name evidence="1" type="ORF">FJM65_14650</name>
</gene>
<comment type="caution">
    <text evidence="1">The sequence shown here is derived from an EMBL/GenBank/DDBJ whole genome shotgun (WGS) entry which is preliminary data.</text>
</comment>
<organism evidence="1 2">
    <name type="scientific">Pontibacter mangrovi</name>
    <dbReference type="NCBI Taxonomy" id="2589816"/>
    <lineage>
        <taxon>Bacteria</taxon>
        <taxon>Pseudomonadati</taxon>
        <taxon>Bacteroidota</taxon>
        <taxon>Cytophagia</taxon>
        <taxon>Cytophagales</taxon>
        <taxon>Hymenobacteraceae</taxon>
        <taxon>Pontibacter</taxon>
    </lineage>
</organism>
<dbReference type="RefSeq" id="WP_140622293.1">
    <property type="nucleotide sequence ID" value="NZ_VFRQ01000007.1"/>
</dbReference>
<evidence type="ECO:0000313" key="2">
    <source>
        <dbReference type="Proteomes" id="UP000316727"/>
    </source>
</evidence>
<keyword evidence="2" id="KW-1185">Reference proteome</keyword>
<reference evidence="1 2" key="1">
    <citation type="submission" date="2019-06" db="EMBL/GenBank/DDBJ databases">
        <title>A novel bacterium of genus Pontibacter, isolated from marine sediment.</title>
        <authorList>
            <person name="Huang H."/>
            <person name="Mo K."/>
            <person name="Hu Y."/>
        </authorList>
    </citation>
    <scope>NUCLEOTIDE SEQUENCE [LARGE SCALE GENOMIC DNA]</scope>
    <source>
        <strain evidence="1 2">HB172049</strain>
    </source>
</reference>
<dbReference type="Pfam" id="PF20140">
    <property type="entry name" value="DUF6530"/>
    <property type="match status" value="1"/>
</dbReference>
<accession>A0A501W975</accession>
<dbReference type="InterPro" id="IPR045352">
    <property type="entry name" value="DUF6530"/>
</dbReference>
<sequence length="133" mass="15040">MNAPEHLQHKPIVAVNDYDKIDGPHAHHTDTRALSIGQAQYDGNHISGKVWRHTGNKWSRQSEEMPIHRSIDLATLFVASLLASNGVKAPLSNLNEQVVDGNKLKAIHDYYLKHETIIKPKLEELKRVLDKLL</sequence>
<evidence type="ECO:0000313" key="1">
    <source>
        <dbReference type="EMBL" id="TPE43347.1"/>
    </source>
</evidence>
<name>A0A501W975_9BACT</name>
<dbReference type="Proteomes" id="UP000316727">
    <property type="component" value="Unassembled WGS sequence"/>
</dbReference>